<dbReference type="EMBL" id="VLLL01000006">
    <property type="protein sequence ID" value="TWJ12873.1"/>
    <property type="molecule type" value="Genomic_DNA"/>
</dbReference>
<organism evidence="2 3">
    <name type="scientific">Stackebrandtia albiflava</name>
    <dbReference type="NCBI Taxonomy" id="406432"/>
    <lineage>
        <taxon>Bacteria</taxon>
        <taxon>Bacillati</taxon>
        <taxon>Actinomycetota</taxon>
        <taxon>Actinomycetes</taxon>
        <taxon>Glycomycetales</taxon>
        <taxon>Glycomycetaceae</taxon>
        <taxon>Stackebrandtia</taxon>
    </lineage>
</organism>
<evidence type="ECO:0000256" key="1">
    <source>
        <dbReference type="SAM" id="Phobius"/>
    </source>
</evidence>
<keyword evidence="1" id="KW-0472">Membrane</keyword>
<reference evidence="2 3" key="1">
    <citation type="journal article" date="2013" name="Stand. Genomic Sci.">
        <title>Genomic Encyclopedia of Type Strains, Phase I: The one thousand microbial genomes (KMG-I) project.</title>
        <authorList>
            <person name="Kyrpides N.C."/>
            <person name="Woyke T."/>
            <person name="Eisen J.A."/>
            <person name="Garrity G."/>
            <person name="Lilburn T.G."/>
            <person name="Beck B.J."/>
            <person name="Whitman W.B."/>
            <person name="Hugenholtz P."/>
            <person name="Klenk H.P."/>
        </authorList>
    </citation>
    <scope>NUCLEOTIDE SEQUENCE [LARGE SCALE GENOMIC DNA]</scope>
    <source>
        <strain evidence="2 3">DSM 45044</strain>
    </source>
</reference>
<gene>
    <name evidence="2" type="ORF">LX16_3640</name>
</gene>
<dbReference type="AlphaFoldDB" id="A0A562V4R9"/>
<keyword evidence="3" id="KW-1185">Reference proteome</keyword>
<name>A0A562V4R9_9ACTN</name>
<feature type="transmembrane region" description="Helical" evidence="1">
    <location>
        <begin position="43"/>
        <end position="64"/>
    </location>
</feature>
<comment type="caution">
    <text evidence="2">The sequence shown here is derived from an EMBL/GenBank/DDBJ whole genome shotgun (WGS) entry which is preliminary data.</text>
</comment>
<keyword evidence="1" id="KW-0812">Transmembrane</keyword>
<sequence>MTTRLEDALRDELSARAADVPASADIADIVIARARRTRRRQRIAAAGTACVVMLFAAAGGTWWLKGGPEAAEQAAAITDATEQLGEFSVLTDDAAILTGTGEFIHTGLTVAETAVEVHGGWVVSGVTGDEGERRASYIGYDGEIVELMTGDLLEVHPNERGDRVAVASMSPDGGDGLAVVYAATTGSRIAEAGRFDVPAGMAVGGVSGAKIWLRATEASDAVDPAAPGYWMWDAALGGEPPAPSALTSDVVLLESVAERMVLARTTSDVPTDLCVGTLDLNLGDFTPTSLECFSELSLSEVVVGPDGEQALGYVEPLEPTETDPGEWVWLPVGDRVGEGLEPTGFRDFDVKPFFTYHDVAFYDPDGDWYSLEHEELGIPQLAGIPIPISHVPR</sequence>
<keyword evidence="1" id="KW-1133">Transmembrane helix</keyword>
<dbReference type="OrthoDB" id="9835017at2"/>
<evidence type="ECO:0000313" key="3">
    <source>
        <dbReference type="Proteomes" id="UP000321617"/>
    </source>
</evidence>
<evidence type="ECO:0000313" key="2">
    <source>
        <dbReference type="EMBL" id="TWJ12873.1"/>
    </source>
</evidence>
<protein>
    <submittedName>
        <fullName evidence="2">Uncharacterized protein</fullName>
    </submittedName>
</protein>
<dbReference type="Proteomes" id="UP000321617">
    <property type="component" value="Unassembled WGS sequence"/>
</dbReference>
<dbReference type="RefSeq" id="WP_147140321.1">
    <property type="nucleotide sequence ID" value="NZ_BAABIJ010000002.1"/>
</dbReference>
<accession>A0A562V4R9</accession>
<proteinExistence type="predicted"/>